<evidence type="ECO:0000313" key="4">
    <source>
        <dbReference type="EMBL" id="WDZ82992.1"/>
    </source>
</evidence>
<dbReference type="Pfam" id="PF00484">
    <property type="entry name" value="Pro_CA"/>
    <property type="match status" value="1"/>
</dbReference>
<evidence type="ECO:0000313" key="5">
    <source>
        <dbReference type="Proteomes" id="UP001219605"/>
    </source>
</evidence>
<name>A0ABY7ZL22_9ACTN</name>
<dbReference type="Proteomes" id="UP001219605">
    <property type="component" value="Chromosome"/>
</dbReference>
<comment type="similarity">
    <text evidence="1">Belongs to the beta-class carbonic anhydrase family.</text>
</comment>
<dbReference type="SUPFAM" id="SSF53056">
    <property type="entry name" value="beta-carbonic anhydrase, cab"/>
    <property type="match status" value="1"/>
</dbReference>
<evidence type="ECO:0000256" key="3">
    <source>
        <dbReference type="SAM" id="MobiDB-lite"/>
    </source>
</evidence>
<dbReference type="SMART" id="SM00947">
    <property type="entry name" value="Pro_CA"/>
    <property type="match status" value="1"/>
</dbReference>
<evidence type="ECO:0000256" key="2">
    <source>
        <dbReference type="ARBA" id="ARBA00024993"/>
    </source>
</evidence>
<keyword evidence="5" id="KW-1185">Reference proteome</keyword>
<proteinExistence type="inferred from homology"/>
<dbReference type="InterPro" id="IPR036874">
    <property type="entry name" value="Carbonic_anhydrase_sf"/>
</dbReference>
<gene>
    <name evidence="4" type="ORF">PVK37_21275</name>
</gene>
<comment type="function">
    <text evidence="2">Catalyzes the reversible hydration of carbon dioxide to form bicarbonate.</text>
</comment>
<dbReference type="Gene3D" id="3.40.1050.10">
    <property type="entry name" value="Carbonic anhydrase"/>
    <property type="match status" value="1"/>
</dbReference>
<dbReference type="RefSeq" id="WP_275029362.1">
    <property type="nucleotide sequence ID" value="NZ_CP118615.1"/>
</dbReference>
<sequence length="187" mass="19447">MTDLDPMGRDERPSPAAALAALRAGHARFRAGAAVLPVASGSPAVASGPLAAVFACADPHQPEPGPLFGGSELLTVRTAGLGIGPAVLGSLEYAVAHLRLPLILVLGHESCRLPGGGGHERVRAAAATLRHRSALLDAAVRAGRCAIHGMCWHDPERVLRSVRRTEPPSAPRPPRLRPRASRTAQAH</sequence>
<feature type="region of interest" description="Disordered" evidence="3">
    <location>
        <begin position="162"/>
        <end position="187"/>
    </location>
</feature>
<organism evidence="4 5">
    <name type="scientific">Micromonospora cathayae</name>
    <dbReference type="NCBI Taxonomy" id="3028804"/>
    <lineage>
        <taxon>Bacteria</taxon>
        <taxon>Bacillati</taxon>
        <taxon>Actinomycetota</taxon>
        <taxon>Actinomycetes</taxon>
        <taxon>Micromonosporales</taxon>
        <taxon>Micromonosporaceae</taxon>
        <taxon>Micromonospora</taxon>
    </lineage>
</organism>
<protein>
    <submittedName>
        <fullName evidence="4">Carbonic anhydrase</fullName>
    </submittedName>
</protein>
<dbReference type="InterPro" id="IPR001765">
    <property type="entry name" value="Carbonic_anhydrase"/>
</dbReference>
<reference evidence="4 5" key="1">
    <citation type="submission" date="2023-02" db="EMBL/GenBank/DDBJ databases">
        <authorList>
            <person name="Mo P."/>
        </authorList>
    </citation>
    <scope>NUCLEOTIDE SEQUENCE [LARGE SCALE GENOMIC DNA]</scope>
    <source>
        <strain evidence="4 5">HUAS 3</strain>
    </source>
</reference>
<evidence type="ECO:0000256" key="1">
    <source>
        <dbReference type="ARBA" id="ARBA00006217"/>
    </source>
</evidence>
<dbReference type="EMBL" id="CP118615">
    <property type="protein sequence ID" value="WDZ82992.1"/>
    <property type="molecule type" value="Genomic_DNA"/>
</dbReference>
<accession>A0ABY7ZL22</accession>